<keyword evidence="5" id="KW-0472">Membrane</keyword>
<dbReference type="SUPFAM" id="SSF56935">
    <property type="entry name" value="Porins"/>
    <property type="match status" value="1"/>
</dbReference>
<dbReference type="NCBIfam" id="TIGR04057">
    <property type="entry name" value="SusC_RagA_signa"/>
    <property type="match status" value="1"/>
</dbReference>
<dbReference type="InterPro" id="IPR023997">
    <property type="entry name" value="TonB-dep_OMP_SusC/RagA_CS"/>
</dbReference>
<feature type="domain" description="TonB-dependent receptor-like beta-barrel" evidence="7">
    <location>
        <begin position="406"/>
        <end position="866"/>
    </location>
</feature>
<dbReference type="AlphaFoldDB" id="A0A1J5SVP2"/>
<evidence type="ECO:0000313" key="9">
    <source>
        <dbReference type="EMBL" id="OIR12043.1"/>
    </source>
</evidence>
<dbReference type="InterPro" id="IPR036942">
    <property type="entry name" value="Beta-barrel_TonB_sf"/>
</dbReference>
<dbReference type="Gene3D" id="2.40.170.20">
    <property type="entry name" value="TonB-dependent receptor, beta-barrel domain"/>
    <property type="match status" value="1"/>
</dbReference>
<dbReference type="Gene3D" id="2.170.130.10">
    <property type="entry name" value="TonB-dependent receptor, plug domain"/>
    <property type="match status" value="1"/>
</dbReference>
<dbReference type="Pfam" id="PF13715">
    <property type="entry name" value="CarbopepD_reg_2"/>
    <property type="match status" value="1"/>
</dbReference>
<comment type="subcellular location">
    <subcellularLocation>
        <location evidence="1">Cell outer membrane</location>
        <topology evidence="1">Multi-pass membrane protein</topology>
    </subcellularLocation>
</comment>
<evidence type="ECO:0000256" key="4">
    <source>
        <dbReference type="ARBA" id="ARBA00023077"/>
    </source>
</evidence>
<dbReference type="InterPro" id="IPR037066">
    <property type="entry name" value="Plug_dom_sf"/>
</dbReference>
<keyword evidence="3" id="KW-0812">Transmembrane</keyword>
<evidence type="ECO:0000256" key="3">
    <source>
        <dbReference type="ARBA" id="ARBA00022692"/>
    </source>
</evidence>
<evidence type="ECO:0000259" key="8">
    <source>
        <dbReference type="Pfam" id="PF07715"/>
    </source>
</evidence>
<feature type="domain" description="TonB-dependent receptor plug" evidence="8">
    <location>
        <begin position="109"/>
        <end position="227"/>
    </location>
</feature>
<protein>
    <submittedName>
        <fullName evidence="9">TonB-dependent receptor SusC</fullName>
    </submittedName>
</protein>
<reference evidence="9" key="1">
    <citation type="submission" date="2016-10" db="EMBL/GenBank/DDBJ databases">
        <title>Sequence of Gallionella enrichment culture.</title>
        <authorList>
            <person name="Poehlein A."/>
            <person name="Muehling M."/>
            <person name="Daniel R."/>
        </authorList>
    </citation>
    <scope>NUCLEOTIDE SEQUENCE</scope>
</reference>
<keyword evidence="4" id="KW-0798">TonB box</keyword>
<sequence length="996" mass="109018">MLFLCLSMALSQLLAQNRTLKGKITDDKGNAIPHASVLVKGTTIGTTAGVDGSFTLNVPPSAKTLVISSLNFTAQEVVIGSKTVLNIILQSAVQNLDEVVVVGYGSQKKSDVTSSVTKVGGEKVANVPFSSFDQTLQGKAAGVQSVTFSGQPGANQSIRIRGIGSYSASAQPLFVVDGIQINSGDLSRETTTSNVLAQLNPDDIDNLVVLKDAAATALYGARGGNGVIVVTTKRGKIGKTKFTASTEVGNNTHGDLPAAGKPVRANDWVTLFKEGILNAGYSQATADATATTYGAGLGVDADWVNLVTRTGTQQQYNVNASGGDSKTQFFISGGYFKQEAATIGSDLRRYSSVINIDHIVNNKLSFSINLQPTYSRQTTFISNSSAFSNPTMEMYFLRPLQNPFNADGTYNIVRATKDFSSLYNPLFIVANDIHSLDNFSTIGKGQIKYNILNNLKFTSSVGLQYNNLEEYYYNNPLEGDGYAANGRGYSYYTRYFLYDVVNQLDYHANLDKNHDLTLDAYAGYEAISSKGYFINAQSQNFPTPTLVASATAATPTIANNNGSDYNFASLFSKASIAFKGKYIISGSVRRDGSSRFSDNNQYGIFPAGSIAWNVSKEKFMSRASWITDLKVRASYGATGNAEIGNYTWRQTLGYGLTYNNQPGGGFNSIGNTDLRWEKQDMADIGFDLMMFKNRVNIIFDWYDKKSSDLLFTQPISMVTGFTGITRNIGAVENKGIELTVNATPIQKKNFSWDISFNITNNKNKITKIPDGQTQIINGIYIVAPGHDIQEFYMRQWAGVDPANGNPLWYTDAKKTATTSSYNAAAAVPTGVSASPKYYGGFGNTFTYREFSLSADFYYNFGNYVRDGWAAYFYDQINPTYGKYAYNLNRWQKAGDITDVPKPIYGGTNFSSSTSTRFLFKGDFIRLRNLTLAYNAKQSLVNSLHLTSLKFYMRGTNLWTKTYDNRLPFDPEQGVTSASNLNVMYNKSFTVGLNIGF</sequence>
<evidence type="ECO:0000256" key="1">
    <source>
        <dbReference type="ARBA" id="ARBA00004571"/>
    </source>
</evidence>
<dbReference type="SUPFAM" id="SSF49464">
    <property type="entry name" value="Carboxypeptidase regulatory domain-like"/>
    <property type="match status" value="1"/>
</dbReference>
<dbReference type="PROSITE" id="PS52016">
    <property type="entry name" value="TONB_DEPENDENT_REC_3"/>
    <property type="match status" value="1"/>
</dbReference>
<dbReference type="NCBIfam" id="TIGR04056">
    <property type="entry name" value="OMP_RagA_SusC"/>
    <property type="match status" value="1"/>
</dbReference>
<dbReference type="EMBL" id="MLJW01000018">
    <property type="protein sequence ID" value="OIR12043.1"/>
    <property type="molecule type" value="Genomic_DNA"/>
</dbReference>
<accession>A0A1J5SVP2</accession>
<dbReference type="InterPro" id="IPR008969">
    <property type="entry name" value="CarboxyPept-like_regulatory"/>
</dbReference>
<keyword evidence="2" id="KW-0813">Transport</keyword>
<dbReference type="GO" id="GO:0009279">
    <property type="term" value="C:cell outer membrane"/>
    <property type="evidence" value="ECO:0007669"/>
    <property type="project" value="UniProtKB-SubCell"/>
</dbReference>
<evidence type="ECO:0000256" key="6">
    <source>
        <dbReference type="ARBA" id="ARBA00023237"/>
    </source>
</evidence>
<dbReference type="InterPro" id="IPR023996">
    <property type="entry name" value="TonB-dep_OMP_SusC/RagA"/>
</dbReference>
<keyword evidence="6" id="KW-0998">Cell outer membrane</keyword>
<dbReference type="Gene3D" id="2.60.40.1120">
    <property type="entry name" value="Carboxypeptidase-like, regulatory domain"/>
    <property type="match status" value="1"/>
</dbReference>
<name>A0A1J5SVP2_9ZZZZ</name>
<keyword evidence="9" id="KW-0675">Receptor</keyword>
<organism evidence="9">
    <name type="scientific">mine drainage metagenome</name>
    <dbReference type="NCBI Taxonomy" id="410659"/>
    <lineage>
        <taxon>unclassified sequences</taxon>
        <taxon>metagenomes</taxon>
        <taxon>ecological metagenomes</taxon>
    </lineage>
</organism>
<proteinExistence type="predicted"/>
<evidence type="ECO:0000259" key="7">
    <source>
        <dbReference type="Pfam" id="PF00593"/>
    </source>
</evidence>
<dbReference type="Pfam" id="PF00593">
    <property type="entry name" value="TonB_dep_Rec_b-barrel"/>
    <property type="match status" value="1"/>
</dbReference>
<evidence type="ECO:0000256" key="5">
    <source>
        <dbReference type="ARBA" id="ARBA00023136"/>
    </source>
</evidence>
<dbReference type="InterPro" id="IPR039426">
    <property type="entry name" value="TonB-dep_rcpt-like"/>
</dbReference>
<comment type="caution">
    <text evidence="9">The sequence shown here is derived from an EMBL/GenBank/DDBJ whole genome shotgun (WGS) entry which is preliminary data.</text>
</comment>
<gene>
    <name evidence="9" type="primary">susC_9</name>
    <name evidence="9" type="ORF">GALL_62940</name>
</gene>
<evidence type="ECO:0000256" key="2">
    <source>
        <dbReference type="ARBA" id="ARBA00022448"/>
    </source>
</evidence>
<dbReference type="InterPro" id="IPR012910">
    <property type="entry name" value="Plug_dom"/>
</dbReference>
<dbReference type="InterPro" id="IPR000531">
    <property type="entry name" value="Beta-barrel_TonB"/>
</dbReference>
<dbReference type="Pfam" id="PF07715">
    <property type="entry name" value="Plug"/>
    <property type="match status" value="1"/>
</dbReference>